<keyword evidence="1 6" id="KW-0732">Signal</keyword>
<dbReference type="PANTHER" id="PTHR32099:SF110">
    <property type="entry name" value="CYSTEINE-RICH RECEPTOR-KINASE-LIKE PROTEIN"/>
    <property type="match status" value="1"/>
</dbReference>
<feature type="region of interest" description="Disordered" evidence="5">
    <location>
        <begin position="502"/>
        <end position="522"/>
    </location>
</feature>
<dbReference type="PaxDb" id="3827-XP_004491668.1"/>
<dbReference type="KEGG" id="cam:101507355"/>
<dbReference type="Gene3D" id="3.30.430.20">
    <property type="entry name" value="Gnk2 domain, C-X8-C-X2-C motif"/>
    <property type="match status" value="4"/>
</dbReference>
<organism evidence="8 9">
    <name type="scientific">Cicer arietinum</name>
    <name type="common">Chickpea</name>
    <name type="synonym">Garbanzo</name>
    <dbReference type="NCBI Taxonomy" id="3827"/>
    <lineage>
        <taxon>Eukaryota</taxon>
        <taxon>Viridiplantae</taxon>
        <taxon>Streptophyta</taxon>
        <taxon>Embryophyta</taxon>
        <taxon>Tracheophyta</taxon>
        <taxon>Spermatophyta</taxon>
        <taxon>Magnoliopsida</taxon>
        <taxon>eudicotyledons</taxon>
        <taxon>Gunneridae</taxon>
        <taxon>Pentapetalae</taxon>
        <taxon>rosids</taxon>
        <taxon>fabids</taxon>
        <taxon>Fabales</taxon>
        <taxon>Fabaceae</taxon>
        <taxon>Papilionoideae</taxon>
        <taxon>50 kb inversion clade</taxon>
        <taxon>NPAAA clade</taxon>
        <taxon>Hologalegina</taxon>
        <taxon>IRL clade</taxon>
        <taxon>Cicereae</taxon>
        <taxon>Cicer</taxon>
    </lineage>
</organism>
<gene>
    <name evidence="9" type="primary">LOC101507355</name>
</gene>
<feature type="domain" description="Gnk2-homologous" evidence="7">
    <location>
        <begin position="30"/>
        <end position="135"/>
    </location>
</feature>
<feature type="domain" description="Gnk2-homologous" evidence="7">
    <location>
        <begin position="389"/>
        <end position="496"/>
    </location>
</feature>
<proteinExistence type="predicted"/>
<accession>A0A1S2XMN0</accession>
<feature type="domain" description="Gnk2-homologous" evidence="7">
    <location>
        <begin position="141"/>
        <end position="251"/>
    </location>
</feature>
<evidence type="ECO:0000256" key="3">
    <source>
        <dbReference type="ARBA" id="ARBA00047558"/>
    </source>
</evidence>
<dbReference type="InterPro" id="IPR038408">
    <property type="entry name" value="GNK2_sf"/>
</dbReference>
<dbReference type="PANTHER" id="PTHR32099">
    <property type="entry name" value="CYSTEINE-RICH REPEAT SECRETORY PROTEIN"/>
    <property type="match status" value="1"/>
</dbReference>
<dbReference type="STRING" id="3827.A0A1S2XMN0"/>
<dbReference type="PROSITE" id="PS51473">
    <property type="entry name" value="GNK2"/>
    <property type="match status" value="4"/>
</dbReference>
<keyword evidence="2" id="KW-0677">Repeat</keyword>
<dbReference type="Pfam" id="PF01657">
    <property type="entry name" value="Stress-antifung"/>
    <property type="match status" value="4"/>
</dbReference>
<protein>
    <submittedName>
        <fullName evidence="9">Cysteine-rich receptor-like protein kinase 23</fullName>
    </submittedName>
</protein>
<comment type="catalytic activity">
    <reaction evidence="4">
        <text>L-threonyl-[protein] + ATP = O-phospho-L-threonyl-[protein] + ADP + H(+)</text>
        <dbReference type="Rhea" id="RHEA:46608"/>
        <dbReference type="Rhea" id="RHEA-COMP:11060"/>
        <dbReference type="Rhea" id="RHEA-COMP:11605"/>
        <dbReference type="ChEBI" id="CHEBI:15378"/>
        <dbReference type="ChEBI" id="CHEBI:30013"/>
        <dbReference type="ChEBI" id="CHEBI:30616"/>
        <dbReference type="ChEBI" id="CHEBI:61977"/>
        <dbReference type="ChEBI" id="CHEBI:456216"/>
    </reaction>
</comment>
<dbReference type="eggNOG" id="KOG4197">
    <property type="taxonomic scope" value="Eukaryota"/>
</dbReference>
<evidence type="ECO:0000259" key="7">
    <source>
        <dbReference type="PROSITE" id="PS51473"/>
    </source>
</evidence>
<dbReference type="Proteomes" id="UP000087171">
    <property type="component" value="Chromosome Ca2"/>
</dbReference>
<sequence length="522" mass="58651">MALSKVLYLSILVNFLLLTIIKAQDTDTPVYVYKNCSINATTTNKSTFEVNLKTLLSSLSSKTNDNTEFYNTTVTGVNPSDSVYGLFMCRGDVPSQLCHQCIVNATQILSSECSLSKQAVIWYDECTVRYSYRSFFSTFDTRPRLGVLNTGNVSNQNSFMRLLFSTMNQTADEAARSLLGDENKKFATKQATISGSQNLYCLAQCTPDLSPNDCRSCLSRVIGDLPWCCEGKQGGRVLYPSCNVRYELYPFYRNVSDSSTPAALVPETNDSKQDSGFSQDPFYLFHNCSSNHSLTKDNTFQIYTKTLFSYLSSYATNGKIFYKDNVEQMVYDHFMCRGDLPPHLCGQCVKNATDRLSSNSKCRSSLEGIIWYSHCLLRYSDQYFYKMETSPMYSDINISTSNSEQNSFTNILSNQLSQLAKDTGNSVERYSAKSVKLNDVQTLYTLEQCTQDLSSDDCILCLNDVIGTTIPWSLLGSVGGRVLYPSCNLRFELFRFYGDNDETQPPSSPMPSSRDAGELFVF</sequence>
<feature type="chain" id="PRO_5010349610" evidence="6">
    <location>
        <begin position="24"/>
        <end position="522"/>
    </location>
</feature>
<reference evidence="8" key="1">
    <citation type="journal article" date="2013" name="Nat. Biotechnol.">
        <title>Draft genome sequence of chickpea (Cicer arietinum) provides a resource for trait improvement.</title>
        <authorList>
            <person name="Varshney R.K."/>
            <person name="Song C."/>
            <person name="Saxena R.K."/>
            <person name="Azam S."/>
            <person name="Yu S."/>
            <person name="Sharpe A.G."/>
            <person name="Cannon S."/>
            <person name="Baek J."/>
            <person name="Rosen B.D."/>
            <person name="Tar'an B."/>
            <person name="Millan T."/>
            <person name="Zhang X."/>
            <person name="Ramsay L.D."/>
            <person name="Iwata A."/>
            <person name="Wang Y."/>
            <person name="Nelson W."/>
            <person name="Farmer A.D."/>
            <person name="Gaur P.M."/>
            <person name="Soderlund C."/>
            <person name="Penmetsa R.V."/>
            <person name="Xu C."/>
            <person name="Bharti A.K."/>
            <person name="He W."/>
            <person name="Winter P."/>
            <person name="Zhao S."/>
            <person name="Hane J.K."/>
            <person name="Carrasquilla-Garcia N."/>
            <person name="Condie J.A."/>
            <person name="Upadhyaya H.D."/>
            <person name="Luo M.C."/>
            <person name="Thudi M."/>
            <person name="Gowda C.L."/>
            <person name="Singh N.P."/>
            <person name="Lichtenzveig J."/>
            <person name="Gali K.K."/>
            <person name="Rubio J."/>
            <person name="Nadarajan N."/>
            <person name="Dolezel J."/>
            <person name="Bansal K.C."/>
            <person name="Xu X."/>
            <person name="Edwards D."/>
            <person name="Zhang G."/>
            <person name="Kahl G."/>
            <person name="Gil J."/>
            <person name="Singh K.B."/>
            <person name="Datta S.K."/>
            <person name="Jackson S.A."/>
            <person name="Wang J."/>
            <person name="Cook D.R."/>
        </authorList>
    </citation>
    <scope>NUCLEOTIDE SEQUENCE [LARGE SCALE GENOMIC DNA]</scope>
    <source>
        <strain evidence="8">cv. CDC Frontier</strain>
    </source>
</reference>
<dbReference type="RefSeq" id="XP_004491668.1">
    <property type="nucleotide sequence ID" value="XM_004491611.2"/>
</dbReference>
<dbReference type="FunFam" id="3.30.430.20:FF:000012">
    <property type="entry name" value="Cysteine-rich receptor-like protein kinase 25"/>
    <property type="match status" value="2"/>
</dbReference>
<evidence type="ECO:0000256" key="5">
    <source>
        <dbReference type="SAM" id="MobiDB-lite"/>
    </source>
</evidence>
<dbReference type="OrthoDB" id="1429918at2759"/>
<dbReference type="FunFam" id="3.30.430.20:FF:000013">
    <property type="entry name" value="Cysteine-rich RLK (RECEPTOR-like protein kinase) 23"/>
    <property type="match status" value="1"/>
</dbReference>
<evidence type="ECO:0000313" key="9">
    <source>
        <dbReference type="RefSeq" id="XP_004491668.1"/>
    </source>
</evidence>
<name>A0A1S2XMN0_CICAR</name>
<evidence type="ECO:0000256" key="6">
    <source>
        <dbReference type="SAM" id="SignalP"/>
    </source>
</evidence>
<dbReference type="InterPro" id="IPR002902">
    <property type="entry name" value="GNK2"/>
</dbReference>
<evidence type="ECO:0000256" key="4">
    <source>
        <dbReference type="ARBA" id="ARBA00047951"/>
    </source>
</evidence>
<evidence type="ECO:0000256" key="2">
    <source>
        <dbReference type="ARBA" id="ARBA00022737"/>
    </source>
</evidence>
<dbReference type="GeneID" id="101507355"/>
<feature type="signal peptide" evidence="6">
    <location>
        <begin position="1"/>
        <end position="23"/>
    </location>
</feature>
<dbReference type="AlphaFoldDB" id="A0A1S2XMN0"/>
<comment type="catalytic activity">
    <reaction evidence="3">
        <text>L-seryl-[protein] + ATP = O-phospho-L-seryl-[protein] + ADP + H(+)</text>
        <dbReference type="Rhea" id="RHEA:17989"/>
        <dbReference type="Rhea" id="RHEA-COMP:9863"/>
        <dbReference type="Rhea" id="RHEA-COMP:11604"/>
        <dbReference type="ChEBI" id="CHEBI:15378"/>
        <dbReference type="ChEBI" id="CHEBI:29999"/>
        <dbReference type="ChEBI" id="CHEBI:30616"/>
        <dbReference type="ChEBI" id="CHEBI:83421"/>
        <dbReference type="ChEBI" id="CHEBI:456216"/>
    </reaction>
</comment>
<feature type="domain" description="Gnk2-homologous" evidence="7">
    <location>
        <begin position="282"/>
        <end position="384"/>
    </location>
</feature>
<dbReference type="CDD" id="cd23509">
    <property type="entry name" value="Gnk2-like"/>
    <property type="match status" value="4"/>
</dbReference>
<keyword evidence="8" id="KW-1185">Reference proteome</keyword>
<reference evidence="9" key="2">
    <citation type="submission" date="2025-08" db="UniProtKB">
        <authorList>
            <consortium name="RefSeq"/>
        </authorList>
    </citation>
    <scope>IDENTIFICATION</scope>
    <source>
        <tissue evidence="9">Etiolated seedlings</tissue>
    </source>
</reference>
<evidence type="ECO:0000256" key="1">
    <source>
        <dbReference type="ARBA" id="ARBA00022729"/>
    </source>
</evidence>
<evidence type="ECO:0000313" key="8">
    <source>
        <dbReference type="Proteomes" id="UP000087171"/>
    </source>
</evidence>